<feature type="compositionally biased region" description="Basic and acidic residues" evidence="1">
    <location>
        <begin position="70"/>
        <end position="84"/>
    </location>
</feature>
<feature type="compositionally biased region" description="Basic residues" evidence="1">
    <location>
        <begin position="96"/>
        <end position="108"/>
    </location>
</feature>
<proteinExistence type="predicted"/>
<keyword evidence="3" id="KW-1185">Reference proteome</keyword>
<dbReference type="AlphaFoldDB" id="A0A2G5SIW1"/>
<comment type="caution">
    <text evidence="2">The sequence shown here is derived from an EMBL/GenBank/DDBJ whole genome shotgun (WGS) entry which is preliminary data.</text>
</comment>
<sequence length="122" mass="13891">MLEFLRKMPIFDLQTGKCIGMPNNRGSMVFEFNEKSGRVNVHDTSDFYGRTMKEETEFFKKSSNASSSFEQKHVKTPKNSEKSPEVLAAIAEKKKEKNKKKKDAKKAKKLAEKAENPENSGN</sequence>
<evidence type="ECO:0000256" key="1">
    <source>
        <dbReference type="SAM" id="MobiDB-lite"/>
    </source>
</evidence>
<dbReference type="EMBL" id="PDUG01000007">
    <property type="protein sequence ID" value="PIC14967.1"/>
    <property type="molecule type" value="Genomic_DNA"/>
</dbReference>
<organism evidence="2 3">
    <name type="scientific">Caenorhabditis nigoni</name>
    <dbReference type="NCBI Taxonomy" id="1611254"/>
    <lineage>
        <taxon>Eukaryota</taxon>
        <taxon>Metazoa</taxon>
        <taxon>Ecdysozoa</taxon>
        <taxon>Nematoda</taxon>
        <taxon>Chromadorea</taxon>
        <taxon>Rhabditida</taxon>
        <taxon>Rhabditina</taxon>
        <taxon>Rhabditomorpha</taxon>
        <taxon>Rhabditoidea</taxon>
        <taxon>Rhabditidae</taxon>
        <taxon>Peloderinae</taxon>
        <taxon>Caenorhabditis</taxon>
    </lineage>
</organism>
<feature type="region of interest" description="Disordered" evidence="1">
    <location>
        <begin position="59"/>
        <end position="122"/>
    </location>
</feature>
<protein>
    <submittedName>
        <fullName evidence="2">Uncharacterized protein</fullName>
    </submittedName>
</protein>
<name>A0A2G5SIW1_9PELO</name>
<reference evidence="3" key="1">
    <citation type="submission" date="2017-10" db="EMBL/GenBank/DDBJ databases">
        <title>Rapid genome shrinkage in a self-fertile nematode reveals novel sperm competition proteins.</title>
        <authorList>
            <person name="Yin D."/>
            <person name="Schwarz E.M."/>
            <person name="Thomas C.G."/>
            <person name="Felde R.L."/>
            <person name="Korf I.F."/>
            <person name="Cutter A.D."/>
            <person name="Schartner C.M."/>
            <person name="Ralston E.J."/>
            <person name="Meyer B.J."/>
            <person name="Haag E.S."/>
        </authorList>
    </citation>
    <scope>NUCLEOTIDE SEQUENCE [LARGE SCALE GENOMIC DNA]</scope>
    <source>
        <strain evidence="3">JU1422</strain>
    </source>
</reference>
<evidence type="ECO:0000313" key="3">
    <source>
        <dbReference type="Proteomes" id="UP000230233"/>
    </source>
</evidence>
<dbReference type="Proteomes" id="UP000230233">
    <property type="component" value="Unassembled WGS sequence"/>
</dbReference>
<evidence type="ECO:0000313" key="2">
    <source>
        <dbReference type="EMBL" id="PIC14967.1"/>
    </source>
</evidence>
<accession>A0A2G5SIW1</accession>
<gene>
    <name evidence="2" type="ORF">B9Z55_027098</name>
</gene>